<dbReference type="PROSITE" id="PS50985">
    <property type="entry name" value="GRAS"/>
    <property type="match status" value="1"/>
</dbReference>
<comment type="subcellular location">
    <subcellularLocation>
        <location evidence="1">Nucleus</location>
    </subcellularLocation>
</comment>
<feature type="short sequence motif" description="VHIID" evidence="5">
    <location>
        <begin position="439"/>
        <end position="443"/>
    </location>
</feature>
<dbReference type="GO" id="GO:0005634">
    <property type="term" value="C:nucleus"/>
    <property type="evidence" value="ECO:0007669"/>
    <property type="project" value="UniProtKB-SubCell"/>
</dbReference>
<gene>
    <name evidence="7" type="ORF">RIF29_27803</name>
</gene>
<dbReference type="Pfam" id="PF03514">
    <property type="entry name" value="GRAS"/>
    <property type="match status" value="1"/>
</dbReference>
<comment type="caution">
    <text evidence="7">The sequence shown here is derived from an EMBL/GenBank/DDBJ whole genome shotgun (WGS) entry which is preliminary data.</text>
</comment>
<evidence type="ECO:0000256" key="6">
    <source>
        <dbReference type="SAM" id="MobiDB-lite"/>
    </source>
</evidence>
<protein>
    <submittedName>
        <fullName evidence="7">Uncharacterized protein</fullName>
    </submittedName>
</protein>
<organism evidence="7 8">
    <name type="scientific">Crotalaria pallida</name>
    <name type="common">Smooth rattlebox</name>
    <name type="synonym">Crotalaria striata</name>
    <dbReference type="NCBI Taxonomy" id="3830"/>
    <lineage>
        <taxon>Eukaryota</taxon>
        <taxon>Viridiplantae</taxon>
        <taxon>Streptophyta</taxon>
        <taxon>Embryophyta</taxon>
        <taxon>Tracheophyta</taxon>
        <taxon>Spermatophyta</taxon>
        <taxon>Magnoliopsida</taxon>
        <taxon>eudicotyledons</taxon>
        <taxon>Gunneridae</taxon>
        <taxon>Pentapetalae</taxon>
        <taxon>rosids</taxon>
        <taxon>fabids</taxon>
        <taxon>Fabales</taxon>
        <taxon>Fabaceae</taxon>
        <taxon>Papilionoideae</taxon>
        <taxon>50 kb inversion clade</taxon>
        <taxon>genistoids sensu lato</taxon>
        <taxon>core genistoids</taxon>
        <taxon>Crotalarieae</taxon>
        <taxon>Crotalaria</taxon>
    </lineage>
</organism>
<feature type="region of interest" description="VHIID" evidence="5">
    <location>
        <begin position="408"/>
        <end position="473"/>
    </location>
</feature>
<evidence type="ECO:0000256" key="3">
    <source>
        <dbReference type="ARBA" id="ARBA00023163"/>
    </source>
</evidence>
<comment type="similarity">
    <text evidence="5">Belongs to the GRAS family.</text>
</comment>
<keyword evidence="3" id="KW-0804">Transcription</keyword>
<sequence>MDRRGKAICAENPASFSIISKEKENGYSAAILNYINQMLMEEEDMEKYFMTHDSFALQAAEKSFYEVIGDKHPSPSTHHCLHNTPIMETPDPIFSGNLSDYSISSGSSYCTTSTFNSNESQHSSIAPNPIHYNSSPMPTTFSIPQNFALHSNSTSITQSSINHVRDFTTTNREFLETSMSGFFYSKSVSKSGYGMQFEKGIMQGTKFLPKYSPFIIDMESTTFSPSLRKAPPMVINSESDEREHLNGDSKGRKNHKSGDEAELQEGRSNKQSAVSTDDSELSELFDKVLLGPGLGKGPNIIMQQKNDKSCRYGGRKSRARRQVNNEEVLDLRTLLMLCAQAISCDNHSTAKELLKQIKQHSSSAGDGTQRLAHCFGNALEARLAGTGTQIYSVLSSKRTSVAEMERAYQMYDSACPFDRLEIIFALNAICSVAEEAEILHIIDFGINFGFKWPALIQRLSKRAGGPPKLRITGIEYPQPGFRPQERVHETGRRLASYCKRFNVPFEYNAIVQKNWEAIKIDDLKIVKNELVAVNCMFRFENLLDETVVMDNPRDAVLNLIREANPSIFVHGIVNGCYDAPFFVTRFREALSHYSALFDILDTNVVPEDPMRLKFEKDFFGREVMNVIACEGCERVQRPETYKQWQIRNTKNGFKQLPLDHQVVNKLKDTLKNNGYHSDFMLQVDGNWVLHGWKGKILHASSCWVPTRA</sequence>
<evidence type="ECO:0000256" key="4">
    <source>
        <dbReference type="ARBA" id="ARBA00023242"/>
    </source>
</evidence>
<keyword evidence="4" id="KW-0539">Nucleus</keyword>
<evidence type="ECO:0000256" key="5">
    <source>
        <dbReference type="PROSITE-ProRule" id="PRU01191"/>
    </source>
</evidence>
<dbReference type="Proteomes" id="UP001372338">
    <property type="component" value="Unassembled WGS sequence"/>
</dbReference>
<evidence type="ECO:0000256" key="2">
    <source>
        <dbReference type="ARBA" id="ARBA00023015"/>
    </source>
</evidence>
<feature type="compositionally biased region" description="Basic and acidic residues" evidence="6">
    <location>
        <begin position="239"/>
        <end position="268"/>
    </location>
</feature>
<feature type="region of interest" description="Disordered" evidence="6">
    <location>
        <begin position="237"/>
        <end position="279"/>
    </location>
</feature>
<feature type="region of interest" description="Leucine repeat I (LRI)" evidence="5">
    <location>
        <begin position="329"/>
        <end position="389"/>
    </location>
</feature>
<evidence type="ECO:0000313" key="8">
    <source>
        <dbReference type="Proteomes" id="UP001372338"/>
    </source>
</evidence>
<comment type="caution">
    <text evidence="5">Lacks conserved residue(s) required for the propagation of feature annotation.</text>
</comment>
<reference evidence="7 8" key="1">
    <citation type="submission" date="2024-01" db="EMBL/GenBank/DDBJ databases">
        <title>The genomes of 5 underutilized Papilionoideae crops provide insights into root nodulation and disease resistanc.</title>
        <authorList>
            <person name="Yuan L."/>
        </authorList>
    </citation>
    <scope>NUCLEOTIDE SEQUENCE [LARGE SCALE GENOMIC DNA]</scope>
    <source>
        <strain evidence="7">ZHUSHIDOU_FW_LH</strain>
        <tissue evidence="7">Leaf</tissue>
    </source>
</reference>
<dbReference type="AlphaFoldDB" id="A0AAN9I2P7"/>
<feature type="region of interest" description="Disordered" evidence="6">
    <location>
        <begin position="296"/>
        <end position="318"/>
    </location>
</feature>
<dbReference type="EMBL" id="JAYWIO010000005">
    <property type="protein sequence ID" value="KAK7261490.1"/>
    <property type="molecule type" value="Genomic_DNA"/>
</dbReference>
<accession>A0AAN9I2P7</accession>
<feature type="region of interest" description="Leucine repeat II (LRII)" evidence="5">
    <location>
        <begin position="489"/>
        <end position="521"/>
    </location>
</feature>
<keyword evidence="8" id="KW-1185">Reference proteome</keyword>
<proteinExistence type="inferred from homology"/>
<dbReference type="PANTHER" id="PTHR31636">
    <property type="entry name" value="OSJNBA0084A10.13 PROTEIN-RELATED"/>
    <property type="match status" value="1"/>
</dbReference>
<evidence type="ECO:0000313" key="7">
    <source>
        <dbReference type="EMBL" id="KAK7261490.1"/>
    </source>
</evidence>
<feature type="region of interest" description="SAW" evidence="5">
    <location>
        <begin position="628"/>
        <end position="704"/>
    </location>
</feature>
<evidence type="ECO:0000256" key="1">
    <source>
        <dbReference type="ARBA" id="ARBA00004123"/>
    </source>
</evidence>
<name>A0AAN9I2P7_CROPI</name>
<dbReference type="InterPro" id="IPR005202">
    <property type="entry name" value="TF_GRAS"/>
</dbReference>
<keyword evidence="2" id="KW-0805">Transcription regulation</keyword>